<name>A0A0A9ASV1_ARUDO</name>
<accession>A0A0A9ASV1</accession>
<reference evidence="1" key="2">
    <citation type="journal article" date="2015" name="Data Brief">
        <title>Shoot transcriptome of the giant reed, Arundo donax.</title>
        <authorList>
            <person name="Barrero R.A."/>
            <person name="Guerrero F.D."/>
            <person name="Moolhuijzen P."/>
            <person name="Goolsby J.A."/>
            <person name="Tidwell J."/>
            <person name="Bellgard S.E."/>
            <person name="Bellgard M.I."/>
        </authorList>
    </citation>
    <scope>NUCLEOTIDE SEQUENCE</scope>
    <source>
        <tissue evidence="1">Shoot tissue taken approximately 20 cm above the soil surface</tissue>
    </source>
</reference>
<dbReference type="EMBL" id="GBRH01245900">
    <property type="protein sequence ID" value="JAD51995.1"/>
    <property type="molecule type" value="Transcribed_RNA"/>
</dbReference>
<sequence>MHITLTQNGLTHESCMLINSVAGMRERKQRCNRILIPNQYNLSSDPQFCSSSFFLQLPILLPHDSIKPLANTKLLQFVAHLHQLTNNREISSCKKQRNISIYSHTHWPRPFTLTILINRMHNSPVPSHLDLSY</sequence>
<evidence type="ECO:0000313" key="1">
    <source>
        <dbReference type="EMBL" id="JAD51995.1"/>
    </source>
</evidence>
<organism evidence="1">
    <name type="scientific">Arundo donax</name>
    <name type="common">Giant reed</name>
    <name type="synonym">Donax arundinaceus</name>
    <dbReference type="NCBI Taxonomy" id="35708"/>
    <lineage>
        <taxon>Eukaryota</taxon>
        <taxon>Viridiplantae</taxon>
        <taxon>Streptophyta</taxon>
        <taxon>Embryophyta</taxon>
        <taxon>Tracheophyta</taxon>
        <taxon>Spermatophyta</taxon>
        <taxon>Magnoliopsida</taxon>
        <taxon>Liliopsida</taxon>
        <taxon>Poales</taxon>
        <taxon>Poaceae</taxon>
        <taxon>PACMAD clade</taxon>
        <taxon>Arundinoideae</taxon>
        <taxon>Arundineae</taxon>
        <taxon>Arundo</taxon>
    </lineage>
</organism>
<protein>
    <submittedName>
        <fullName evidence="1">Aoc1</fullName>
    </submittedName>
</protein>
<dbReference type="AlphaFoldDB" id="A0A0A9ASV1"/>
<proteinExistence type="predicted"/>
<reference evidence="1" key="1">
    <citation type="submission" date="2014-09" db="EMBL/GenBank/DDBJ databases">
        <authorList>
            <person name="Magalhaes I.L.F."/>
            <person name="Oliveira U."/>
            <person name="Santos F.R."/>
            <person name="Vidigal T.H.D.A."/>
            <person name="Brescovit A.D."/>
            <person name="Santos A.J."/>
        </authorList>
    </citation>
    <scope>NUCLEOTIDE SEQUENCE</scope>
    <source>
        <tissue evidence="1">Shoot tissue taken approximately 20 cm above the soil surface</tissue>
    </source>
</reference>